<feature type="domain" description="Laminin G" evidence="11">
    <location>
        <begin position="1"/>
        <end position="66"/>
    </location>
</feature>
<comment type="subcellular location">
    <subcellularLocation>
        <location evidence="1">Membrane</location>
        <topology evidence="1">Single-pass type I membrane protein</topology>
    </subcellularLocation>
</comment>
<evidence type="ECO:0000256" key="8">
    <source>
        <dbReference type="PROSITE-ProRule" id="PRU00076"/>
    </source>
</evidence>
<feature type="domain" description="EGF-like" evidence="12">
    <location>
        <begin position="651"/>
        <end position="688"/>
    </location>
</feature>
<dbReference type="OMA" id="WAREENV"/>
<evidence type="ECO:0000256" key="4">
    <source>
        <dbReference type="ARBA" id="ARBA00022737"/>
    </source>
</evidence>
<dbReference type="Pfam" id="PF00008">
    <property type="entry name" value="EGF"/>
    <property type="match status" value="1"/>
</dbReference>
<dbReference type="FunFam" id="2.10.25.10:FF:000015">
    <property type="entry name" value="neurexin-1 isoform X1"/>
    <property type="match status" value="1"/>
</dbReference>
<dbReference type="STRING" id="126957.T1J5X7"/>
<dbReference type="eggNOG" id="KOG3514">
    <property type="taxonomic scope" value="Eukaryota"/>
</dbReference>
<evidence type="ECO:0000256" key="2">
    <source>
        <dbReference type="ARBA" id="ARBA00022536"/>
    </source>
</evidence>
<evidence type="ECO:0000259" key="12">
    <source>
        <dbReference type="PROSITE" id="PS50026"/>
    </source>
</evidence>
<dbReference type="PROSITE" id="PS50025">
    <property type="entry name" value="LAM_G_DOMAIN"/>
    <property type="match status" value="5"/>
</dbReference>
<evidence type="ECO:0000256" key="9">
    <source>
        <dbReference type="SAM" id="MobiDB-lite"/>
    </source>
</evidence>
<evidence type="ECO:0000256" key="10">
    <source>
        <dbReference type="SAM" id="Phobius"/>
    </source>
</evidence>
<reference evidence="13" key="2">
    <citation type="submission" date="2015-02" db="UniProtKB">
        <authorList>
            <consortium name="EnsemblMetazoa"/>
        </authorList>
    </citation>
    <scope>IDENTIFICATION</scope>
</reference>
<protein>
    <submittedName>
        <fullName evidence="13">Uncharacterized protein</fullName>
    </submittedName>
</protein>
<dbReference type="CDD" id="cd00054">
    <property type="entry name" value="EGF_CA"/>
    <property type="match status" value="2"/>
</dbReference>
<sequence length="1216" mass="132451">MLSSSAVYVGGSDNTEGLQGSRIRSNFVGCLRKVEFTADTLNLNLIELGRLGNKLINVHGNIQFMCQEVEAADPITFTNKESFLILPSWEGTRTGSISFKIRTNEPNGLLMYNSGATTAGGDFFAFEMMDGHIYLLLNLGSGAVKVKASNRRVDDGHWHAITLRRSGESNQLDLEGALFVGGVGTSLDAIVVPVELWTGTLRYGYVGCMRDLVVNGNAIDIATYAKKQDSGSIRPACHTLPPQCDSQPCMNGGVCSEGWNRFICDCSATGFVGPTCGKDATTLNFNGDQYLRVSLPDESHTQAEDLVLRFRTTRPSGLLLASTTEKTTDRLEVAMELGRIKLAIHLGDKEKIMHAGSGLNDNQWHTLRMSRRGRSVELKVDDEPAVLDEVSGKHTTLEFRTMHIGAVIGLGPPAPQQSTTGAGGVRETPNFVGHMQQLVFNGDRFFDTARTGQVANMEVTAKFGKKELVVHHPVTFKSKHTFVGLSQLKAYSTMNLYFQFKTLEPNGLILYNVGKGQDFVAIELVNGHLHYLFNLGDRAWRVRSNTRNTLNDNRWHAVTIGRPTPRQHTLMVDDMIATVSSAGNNIHLDLDGILYVGGVPKSMYSTLPKMVQSKHGFEGCLASLDLNGDTPDPTRDALIPSTSVVAGCDGPSTKCSPHACANRGVCIQQWNSYTCDCDMTSFTGPTCSDGKFFNIPFLIKLDLLIFSNYLFAESSAYEFEPTHGVITFTFPLDKRPDTKADLLALGFITNRDKATLVRIDSSNTNDFMELGIVDGNIIMVYNMGTEDHPIGEMATKVNDGQYHVIRFTRSGANSTFQLDDYNVQIIQPKGKQLIVFNSQSRIQIGGRLNSIKRTIEQPFEGIISGLVFNGLRVLDLASERDPRINIQGDVTLLLSLPLAVSGSIRPTRPSGRIQGETQISRMQQTTATGGSDTDDIVFSGSGCGADDDEDCATTLDTGSGDDLITPVFIPTTTPKPRKTTTTPSPRKRPTEGSGKHCEDDDEDCEQGSGSGELSGVRPKVTPDDIFFPSTAVVTTTTTRASINAHTPTLQRPTLAPITHLSEPTTRASRGKTGDFFSPFPTTSLPPILLATTDRPIVFVNYDDSHGRRPKTEYGGSPGSNAESTALVIGIIAGILIAIVLIILLVYKCRSRSEGSYKIDESKNYQFAASGGVGVPGNSLMLNGQRPPQMNGNLKMGEKANKLPKKKDLKDIKEWYV</sequence>
<dbReference type="Proteomes" id="UP000014500">
    <property type="component" value="Unassembled WGS sequence"/>
</dbReference>
<keyword evidence="14" id="KW-1185">Reference proteome</keyword>
<comment type="caution">
    <text evidence="8">Lacks conserved residue(s) required for the propagation of feature annotation.</text>
</comment>
<dbReference type="Gene3D" id="2.60.120.200">
    <property type="match status" value="5"/>
</dbReference>
<dbReference type="InterPro" id="IPR050372">
    <property type="entry name" value="Neurexin-related_CASP"/>
</dbReference>
<dbReference type="PROSITE" id="PS50026">
    <property type="entry name" value="EGF_3"/>
    <property type="match status" value="2"/>
</dbReference>
<dbReference type="FunFam" id="2.10.25.10:FF:000029">
    <property type="entry name" value="neurexin-1 isoform X1"/>
    <property type="match status" value="1"/>
</dbReference>
<evidence type="ECO:0000256" key="1">
    <source>
        <dbReference type="ARBA" id="ARBA00004479"/>
    </source>
</evidence>
<organism evidence="13 14">
    <name type="scientific">Strigamia maritima</name>
    <name type="common">European centipede</name>
    <name type="synonym">Geophilus maritimus</name>
    <dbReference type="NCBI Taxonomy" id="126957"/>
    <lineage>
        <taxon>Eukaryota</taxon>
        <taxon>Metazoa</taxon>
        <taxon>Ecdysozoa</taxon>
        <taxon>Arthropoda</taxon>
        <taxon>Myriapoda</taxon>
        <taxon>Chilopoda</taxon>
        <taxon>Pleurostigmophora</taxon>
        <taxon>Geophilomorpha</taxon>
        <taxon>Linotaeniidae</taxon>
        <taxon>Strigamia</taxon>
    </lineage>
</organism>
<feature type="domain" description="Laminin G" evidence="11">
    <location>
        <begin position="280"/>
        <end position="463"/>
    </location>
</feature>
<dbReference type="PANTHER" id="PTHR15036">
    <property type="entry name" value="PIKACHURIN-LIKE PROTEIN"/>
    <property type="match status" value="1"/>
</dbReference>
<keyword evidence="4" id="KW-0677">Repeat</keyword>
<feature type="compositionally biased region" description="Low complexity" evidence="9">
    <location>
        <begin position="970"/>
        <end position="984"/>
    </location>
</feature>
<evidence type="ECO:0000259" key="11">
    <source>
        <dbReference type="PROSITE" id="PS50025"/>
    </source>
</evidence>
<dbReference type="Pfam" id="PF01034">
    <property type="entry name" value="Syndecan"/>
    <property type="match status" value="1"/>
</dbReference>
<keyword evidence="2 8" id="KW-0245">EGF-like domain</keyword>
<reference evidence="14" key="1">
    <citation type="submission" date="2011-05" db="EMBL/GenBank/DDBJ databases">
        <authorList>
            <person name="Richards S.R."/>
            <person name="Qu J."/>
            <person name="Jiang H."/>
            <person name="Jhangiani S.N."/>
            <person name="Agravi P."/>
            <person name="Goodspeed R."/>
            <person name="Gross S."/>
            <person name="Mandapat C."/>
            <person name="Jackson L."/>
            <person name="Mathew T."/>
            <person name="Pu L."/>
            <person name="Thornton R."/>
            <person name="Saada N."/>
            <person name="Wilczek-Boney K.B."/>
            <person name="Lee S."/>
            <person name="Kovar C."/>
            <person name="Wu Y."/>
            <person name="Scherer S.E."/>
            <person name="Worley K.C."/>
            <person name="Muzny D.M."/>
            <person name="Gibbs R."/>
        </authorList>
    </citation>
    <scope>NUCLEOTIDE SEQUENCE</scope>
    <source>
        <strain evidence="14">Brora</strain>
    </source>
</reference>
<dbReference type="InterPro" id="IPR027789">
    <property type="entry name" value="Syndecan/Neurexin_dom"/>
</dbReference>
<dbReference type="InterPro" id="IPR000742">
    <property type="entry name" value="EGF"/>
</dbReference>
<feature type="domain" description="Laminin G" evidence="11">
    <location>
        <begin position="73"/>
        <end position="237"/>
    </location>
</feature>
<accession>T1J5X7</accession>
<dbReference type="AlphaFoldDB" id="T1J5X7"/>
<evidence type="ECO:0000313" key="13">
    <source>
        <dbReference type="EnsemblMetazoa" id="SMAR009036-PA"/>
    </source>
</evidence>
<keyword evidence="5 10" id="KW-1133">Transmembrane helix</keyword>
<feature type="compositionally biased region" description="Basic and acidic residues" evidence="9">
    <location>
        <begin position="988"/>
        <end position="998"/>
    </location>
</feature>
<name>T1J5X7_STRMM</name>
<dbReference type="PhylomeDB" id="T1J5X7"/>
<dbReference type="Pfam" id="PF02210">
    <property type="entry name" value="Laminin_G_2"/>
    <property type="match status" value="4"/>
</dbReference>
<dbReference type="PANTHER" id="PTHR15036:SF89">
    <property type="entry name" value="NEUREXIN 1, ISOFORM F"/>
    <property type="match status" value="1"/>
</dbReference>
<dbReference type="InterPro" id="IPR013320">
    <property type="entry name" value="ConA-like_dom_sf"/>
</dbReference>
<dbReference type="CDD" id="cd00110">
    <property type="entry name" value="LamG"/>
    <property type="match status" value="4"/>
</dbReference>
<keyword evidence="7" id="KW-1015">Disulfide bond</keyword>
<dbReference type="Gene3D" id="2.10.25.10">
    <property type="entry name" value="Laminin"/>
    <property type="match status" value="2"/>
</dbReference>
<dbReference type="EMBL" id="JH431869">
    <property type="status" value="NOT_ANNOTATED_CDS"/>
    <property type="molecule type" value="Genomic_DNA"/>
</dbReference>
<evidence type="ECO:0000256" key="3">
    <source>
        <dbReference type="ARBA" id="ARBA00022692"/>
    </source>
</evidence>
<feature type="domain" description="Laminin G" evidence="11">
    <location>
        <begin position="472"/>
        <end position="648"/>
    </location>
</feature>
<feature type="transmembrane region" description="Helical" evidence="10">
    <location>
        <begin position="1125"/>
        <end position="1146"/>
    </location>
</feature>
<dbReference type="SMART" id="SM00282">
    <property type="entry name" value="LamG"/>
    <property type="match status" value="4"/>
</dbReference>
<evidence type="ECO:0000313" key="14">
    <source>
        <dbReference type="Proteomes" id="UP000014500"/>
    </source>
</evidence>
<dbReference type="EnsemblMetazoa" id="SMAR009036-RA">
    <property type="protein sequence ID" value="SMAR009036-PA"/>
    <property type="gene ID" value="SMAR009036"/>
</dbReference>
<keyword evidence="3 10" id="KW-0812">Transmembrane</keyword>
<dbReference type="SMART" id="SM00181">
    <property type="entry name" value="EGF"/>
    <property type="match status" value="2"/>
</dbReference>
<keyword evidence="6 10" id="KW-0472">Membrane</keyword>
<dbReference type="HOGENOM" id="CLU_001710_0_0_1"/>
<feature type="region of interest" description="Disordered" evidence="9">
    <location>
        <begin position="956"/>
        <end position="1023"/>
    </location>
</feature>
<dbReference type="GO" id="GO:0016020">
    <property type="term" value="C:membrane"/>
    <property type="evidence" value="ECO:0007669"/>
    <property type="project" value="UniProtKB-SubCell"/>
</dbReference>
<dbReference type="SUPFAM" id="SSF49899">
    <property type="entry name" value="Concanavalin A-like lectins/glucanases"/>
    <property type="match status" value="4"/>
</dbReference>
<feature type="domain" description="EGF-like" evidence="12">
    <location>
        <begin position="240"/>
        <end position="277"/>
    </location>
</feature>
<evidence type="ECO:0000256" key="7">
    <source>
        <dbReference type="ARBA" id="ARBA00023157"/>
    </source>
</evidence>
<evidence type="ECO:0000256" key="5">
    <source>
        <dbReference type="ARBA" id="ARBA00022989"/>
    </source>
</evidence>
<evidence type="ECO:0000256" key="6">
    <source>
        <dbReference type="ARBA" id="ARBA00023136"/>
    </source>
</evidence>
<feature type="domain" description="Laminin G" evidence="11">
    <location>
        <begin position="715"/>
        <end position="890"/>
    </location>
</feature>
<proteinExistence type="predicted"/>
<dbReference type="InterPro" id="IPR001791">
    <property type="entry name" value="Laminin_G"/>
</dbReference>